<dbReference type="GO" id="GO:0016020">
    <property type="term" value="C:membrane"/>
    <property type="evidence" value="ECO:0007669"/>
    <property type="project" value="UniProtKB-SubCell"/>
</dbReference>
<evidence type="ECO:0000256" key="3">
    <source>
        <dbReference type="ARBA" id="ARBA00022692"/>
    </source>
</evidence>
<evidence type="ECO:0000256" key="8">
    <source>
        <dbReference type="SAM" id="MobiDB-lite"/>
    </source>
</evidence>
<sequence length="329" mass="37881">MDLVWGRFSDDKSVNEDEREEESKDKLLCSANVESEIVDYLRKREVEETSPVHASVRGVFLCTLPYEVSSIKMSHRSHLPSSISELLSQGPRYNLSSHPEMSHRRSYHGIAVGLWLLVELADLLVRLLRMAHIFLVVIFTLSEHIITRLAEEAAARETGDQAQPVKPSDDHFWFGKPRLVLLFDSLHSVPELIRNRILLLDLEYIRFSFLHHGETELHRPEAYHRHTAVFGSRIWVAVQVLCSYSTLPLYALVTQMGSMFKQGFFDESMQQLLDKWRERGRESHSSHSHSMTKQSFEVDHITEETTPADKRTISIIELSHPARAQESSP</sequence>
<evidence type="ECO:0000256" key="5">
    <source>
        <dbReference type="ARBA" id="ARBA00022989"/>
    </source>
</evidence>
<dbReference type="PANTHER" id="PTHR31942">
    <property type="entry name" value="MLO-LIKE PROTEIN 1"/>
    <property type="match status" value="1"/>
</dbReference>
<evidence type="ECO:0000256" key="6">
    <source>
        <dbReference type="ARBA" id="ARBA00023136"/>
    </source>
</evidence>
<dbReference type="GO" id="GO:0006952">
    <property type="term" value="P:defense response"/>
    <property type="evidence" value="ECO:0007669"/>
    <property type="project" value="UniProtKB-KW"/>
</dbReference>
<name>A0A7J0F6X7_9ERIC</name>
<proteinExistence type="inferred from homology"/>
<dbReference type="PANTHER" id="PTHR31942:SF52">
    <property type="entry name" value="MLO-LIKE PROTEIN 1"/>
    <property type="match status" value="1"/>
</dbReference>
<dbReference type="Proteomes" id="UP000585474">
    <property type="component" value="Unassembled WGS sequence"/>
</dbReference>
<feature type="compositionally biased region" description="Basic and acidic residues" evidence="8">
    <location>
        <begin position="296"/>
        <end position="312"/>
    </location>
</feature>
<feature type="compositionally biased region" description="Basic and acidic residues" evidence="8">
    <location>
        <begin position="8"/>
        <end position="24"/>
    </location>
</feature>
<comment type="similarity">
    <text evidence="2">Belongs to the MLO family.</text>
</comment>
<keyword evidence="5" id="KW-1133">Transmembrane helix</keyword>
<evidence type="ECO:0000256" key="4">
    <source>
        <dbReference type="ARBA" id="ARBA00022821"/>
    </source>
</evidence>
<feature type="region of interest" description="Disordered" evidence="8">
    <location>
        <begin position="277"/>
        <end position="313"/>
    </location>
</feature>
<evidence type="ECO:0000256" key="2">
    <source>
        <dbReference type="ARBA" id="ARBA00006574"/>
    </source>
</evidence>
<keyword evidence="10" id="KW-1185">Reference proteome</keyword>
<dbReference type="InterPro" id="IPR004326">
    <property type="entry name" value="Mlo"/>
</dbReference>
<evidence type="ECO:0000313" key="10">
    <source>
        <dbReference type="Proteomes" id="UP000585474"/>
    </source>
</evidence>
<dbReference type="EMBL" id="BJWL01000009">
    <property type="protein sequence ID" value="GFY94363.1"/>
    <property type="molecule type" value="Genomic_DNA"/>
</dbReference>
<keyword evidence="6" id="KW-0472">Membrane</keyword>
<evidence type="ECO:0000256" key="1">
    <source>
        <dbReference type="ARBA" id="ARBA00004141"/>
    </source>
</evidence>
<evidence type="ECO:0000256" key="7">
    <source>
        <dbReference type="ARBA" id="ARBA00023265"/>
    </source>
</evidence>
<keyword evidence="3 9" id="KW-0812">Transmembrane</keyword>
<accession>A0A7J0F6X7</accession>
<dbReference type="OrthoDB" id="1388414at2759"/>
<keyword evidence="4" id="KW-0611">Plant defense</keyword>
<dbReference type="AlphaFoldDB" id="A0A7J0F6X7"/>
<comment type="caution">
    <text evidence="9">The sequence shown here is derived from an EMBL/GenBank/DDBJ whole genome shotgun (WGS) entry which is preliminary data.</text>
</comment>
<evidence type="ECO:0000313" key="9">
    <source>
        <dbReference type="EMBL" id="GFY94363.1"/>
    </source>
</evidence>
<reference evidence="9 10" key="1">
    <citation type="submission" date="2019-07" db="EMBL/GenBank/DDBJ databases">
        <title>De Novo Assembly of kiwifruit Actinidia rufa.</title>
        <authorList>
            <person name="Sugita-Konishi S."/>
            <person name="Sato K."/>
            <person name="Mori E."/>
            <person name="Abe Y."/>
            <person name="Kisaki G."/>
            <person name="Hamano K."/>
            <person name="Suezawa K."/>
            <person name="Otani M."/>
            <person name="Fukuda T."/>
            <person name="Manabe T."/>
            <person name="Gomi K."/>
            <person name="Tabuchi M."/>
            <person name="Akimitsu K."/>
            <person name="Kataoka I."/>
        </authorList>
    </citation>
    <scope>NUCLEOTIDE SEQUENCE [LARGE SCALE GENOMIC DNA]</scope>
    <source>
        <strain evidence="10">cv. Fuchu</strain>
    </source>
</reference>
<organism evidence="9 10">
    <name type="scientific">Actinidia rufa</name>
    <dbReference type="NCBI Taxonomy" id="165716"/>
    <lineage>
        <taxon>Eukaryota</taxon>
        <taxon>Viridiplantae</taxon>
        <taxon>Streptophyta</taxon>
        <taxon>Embryophyta</taxon>
        <taxon>Tracheophyta</taxon>
        <taxon>Spermatophyta</taxon>
        <taxon>Magnoliopsida</taxon>
        <taxon>eudicotyledons</taxon>
        <taxon>Gunneridae</taxon>
        <taxon>Pentapetalae</taxon>
        <taxon>asterids</taxon>
        <taxon>Ericales</taxon>
        <taxon>Actinidiaceae</taxon>
        <taxon>Actinidia</taxon>
    </lineage>
</organism>
<comment type="subcellular location">
    <subcellularLocation>
        <location evidence="1">Membrane</location>
        <topology evidence="1">Multi-pass membrane protein</topology>
    </subcellularLocation>
</comment>
<keyword evidence="7" id="KW-0568">Pathogenesis-related protein</keyword>
<protein>
    <submittedName>
        <fullName evidence="9">Seven transmembrane MLO family protein</fullName>
    </submittedName>
</protein>
<gene>
    <name evidence="9" type="ORF">Acr_09g0008090</name>
</gene>
<dbReference type="Pfam" id="PF03094">
    <property type="entry name" value="Mlo"/>
    <property type="match status" value="1"/>
</dbReference>
<feature type="region of interest" description="Disordered" evidence="8">
    <location>
        <begin position="1"/>
        <end position="24"/>
    </location>
</feature>